<keyword evidence="1" id="KW-0732">Signal</keyword>
<evidence type="ECO:0000313" key="3">
    <source>
        <dbReference type="Proteomes" id="UP000800035"/>
    </source>
</evidence>
<dbReference type="AlphaFoldDB" id="A0A6A5TUY0"/>
<reference evidence="2" key="1">
    <citation type="journal article" date="2020" name="Stud. Mycol.">
        <title>101 Dothideomycetes genomes: a test case for predicting lifestyles and emergence of pathogens.</title>
        <authorList>
            <person name="Haridas S."/>
            <person name="Albert R."/>
            <person name="Binder M."/>
            <person name="Bloem J."/>
            <person name="Labutti K."/>
            <person name="Salamov A."/>
            <person name="Andreopoulos B."/>
            <person name="Baker S."/>
            <person name="Barry K."/>
            <person name="Bills G."/>
            <person name="Bluhm B."/>
            <person name="Cannon C."/>
            <person name="Castanera R."/>
            <person name="Culley D."/>
            <person name="Daum C."/>
            <person name="Ezra D."/>
            <person name="Gonzalez J."/>
            <person name="Henrissat B."/>
            <person name="Kuo A."/>
            <person name="Liang C."/>
            <person name="Lipzen A."/>
            <person name="Lutzoni F."/>
            <person name="Magnuson J."/>
            <person name="Mondo S."/>
            <person name="Nolan M."/>
            <person name="Ohm R."/>
            <person name="Pangilinan J."/>
            <person name="Park H.-J."/>
            <person name="Ramirez L."/>
            <person name="Alfaro M."/>
            <person name="Sun H."/>
            <person name="Tritt A."/>
            <person name="Yoshinaga Y."/>
            <person name="Zwiers L.-H."/>
            <person name="Turgeon B."/>
            <person name="Goodwin S."/>
            <person name="Spatafora J."/>
            <person name="Crous P."/>
            <person name="Grigoriev I."/>
        </authorList>
    </citation>
    <scope>NUCLEOTIDE SEQUENCE</scope>
    <source>
        <strain evidence="2">CBS 675.92</strain>
    </source>
</reference>
<dbReference type="OrthoDB" id="3438213at2759"/>
<accession>A0A6A5TUY0</accession>
<evidence type="ECO:0000313" key="2">
    <source>
        <dbReference type="EMBL" id="KAF1955830.1"/>
    </source>
</evidence>
<evidence type="ECO:0000256" key="1">
    <source>
        <dbReference type="SAM" id="SignalP"/>
    </source>
</evidence>
<gene>
    <name evidence="2" type="ORF">CC80DRAFT_79900</name>
</gene>
<dbReference type="EMBL" id="ML976993">
    <property type="protein sequence ID" value="KAF1955830.1"/>
    <property type="molecule type" value="Genomic_DNA"/>
</dbReference>
<organism evidence="2 3">
    <name type="scientific">Byssothecium circinans</name>
    <dbReference type="NCBI Taxonomy" id="147558"/>
    <lineage>
        <taxon>Eukaryota</taxon>
        <taxon>Fungi</taxon>
        <taxon>Dikarya</taxon>
        <taxon>Ascomycota</taxon>
        <taxon>Pezizomycotina</taxon>
        <taxon>Dothideomycetes</taxon>
        <taxon>Pleosporomycetidae</taxon>
        <taxon>Pleosporales</taxon>
        <taxon>Massarineae</taxon>
        <taxon>Massarinaceae</taxon>
        <taxon>Byssothecium</taxon>
    </lineage>
</organism>
<name>A0A6A5TUY0_9PLEO</name>
<sequence length="160" mass="16796">MQLFTNLFVLISVFQIATAVSEKFPAAELVVRQTTTTATAAGGDPCLDYSVTANMSVISANSSYRAAFMQKAPVGTLTTAKMLNAAQVKLPALTKNEDLNNRCGNLTTLALTEAAKNFTNGIVAQFTTEGLPVGIKAGPEVILVVAASCTIFSVVWIFSG</sequence>
<protein>
    <submittedName>
        <fullName evidence="2">Uncharacterized protein</fullName>
    </submittedName>
</protein>
<feature type="chain" id="PRO_5025647593" evidence="1">
    <location>
        <begin position="20"/>
        <end position="160"/>
    </location>
</feature>
<dbReference type="Proteomes" id="UP000800035">
    <property type="component" value="Unassembled WGS sequence"/>
</dbReference>
<keyword evidence="3" id="KW-1185">Reference proteome</keyword>
<proteinExistence type="predicted"/>
<feature type="signal peptide" evidence="1">
    <location>
        <begin position="1"/>
        <end position="19"/>
    </location>
</feature>